<evidence type="ECO:0000313" key="1">
    <source>
        <dbReference type="EMBL" id="CAH1420650.1"/>
    </source>
</evidence>
<protein>
    <submittedName>
        <fullName evidence="1">Uncharacterized protein</fullName>
    </submittedName>
</protein>
<comment type="caution">
    <text evidence="1">The sequence shown here is derived from an EMBL/GenBank/DDBJ whole genome shotgun (WGS) entry which is preliminary data.</text>
</comment>
<evidence type="ECO:0000313" key="2">
    <source>
        <dbReference type="Proteomes" id="UP001157418"/>
    </source>
</evidence>
<keyword evidence="2" id="KW-1185">Reference proteome</keyword>
<gene>
    <name evidence="1" type="ORF">LVIROSA_LOCUS8100</name>
</gene>
<sequence>MRLPELSLILKLLTTLKLDLLKLKGDVKFYVLENGVKTVIGIVEMKSPSPLSFPSSSFFFRHNPNFFSQH</sequence>
<dbReference type="Proteomes" id="UP001157418">
    <property type="component" value="Unassembled WGS sequence"/>
</dbReference>
<name>A0AAU9M3F0_9ASTR</name>
<dbReference type="EMBL" id="CAKMRJ010001112">
    <property type="protein sequence ID" value="CAH1420650.1"/>
    <property type="molecule type" value="Genomic_DNA"/>
</dbReference>
<proteinExistence type="predicted"/>
<reference evidence="1 2" key="1">
    <citation type="submission" date="2022-01" db="EMBL/GenBank/DDBJ databases">
        <authorList>
            <person name="Xiong W."/>
            <person name="Schranz E."/>
        </authorList>
    </citation>
    <scope>NUCLEOTIDE SEQUENCE [LARGE SCALE GENOMIC DNA]</scope>
</reference>
<dbReference type="AlphaFoldDB" id="A0AAU9M3F0"/>
<organism evidence="1 2">
    <name type="scientific">Lactuca virosa</name>
    <dbReference type="NCBI Taxonomy" id="75947"/>
    <lineage>
        <taxon>Eukaryota</taxon>
        <taxon>Viridiplantae</taxon>
        <taxon>Streptophyta</taxon>
        <taxon>Embryophyta</taxon>
        <taxon>Tracheophyta</taxon>
        <taxon>Spermatophyta</taxon>
        <taxon>Magnoliopsida</taxon>
        <taxon>eudicotyledons</taxon>
        <taxon>Gunneridae</taxon>
        <taxon>Pentapetalae</taxon>
        <taxon>asterids</taxon>
        <taxon>campanulids</taxon>
        <taxon>Asterales</taxon>
        <taxon>Asteraceae</taxon>
        <taxon>Cichorioideae</taxon>
        <taxon>Cichorieae</taxon>
        <taxon>Lactucinae</taxon>
        <taxon>Lactuca</taxon>
    </lineage>
</organism>
<accession>A0AAU9M3F0</accession>